<gene>
    <name evidence="2" type="ORF">I4I81_15905</name>
</gene>
<sequence>MRPLVLVLAVVLVLAALRDVAQPCPAAVAAPTTCVAISVAAASLVHDRSIMSDPADGTRVTEQDRPPSGRVVRFSQADDDDTTVALQSAFDELRPGDELVLAPGTYRHSAVLTISVPDVVVRGDGATLLATTEGRSAVDIDADRVVMSDLTLDITPTTRRHEGLDQHRLRTSGHTGVRLHRVRVLGSAAAGIFIDGGSSDFILDHVEVRDTRADGIHITGGAHDGRVTDAVVVGSGDDGIAVVSYERDGMPVHDVEVLRPRVESNRHGRGLSAVGGQDIAYSDIVVRDSAAAAVYIAVEGPPYFTQSSTGIRVTGGRISGSNRDPTVDHGAVLVYSARPGFAVSDVVISGLSISDTRASASRQIGVLPQDGRVQGVVFEDITVVGGPPVLVGDDRDGYRLDRVLHNGVPVSG</sequence>
<dbReference type="RefSeq" id="WP_218601552.1">
    <property type="nucleotide sequence ID" value="NZ_JADQDJ010000025.1"/>
</dbReference>
<dbReference type="EMBL" id="JADQDK010000001">
    <property type="protein sequence ID" value="MBW0135732.1"/>
    <property type="molecule type" value="Genomic_DNA"/>
</dbReference>
<keyword evidence="1" id="KW-0732">Signal</keyword>
<dbReference type="SMART" id="SM00710">
    <property type="entry name" value="PbH1"/>
    <property type="match status" value="7"/>
</dbReference>
<feature type="chain" id="PRO_5045719263" description="Right handed beta helix domain-containing protein" evidence="1">
    <location>
        <begin position="22"/>
        <end position="412"/>
    </location>
</feature>
<accession>A0ABS6UU38</accession>
<evidence type="ECO:0008006" key="4">
    <source>
        <dbReference type="Google" id="ProtNLM"/>
    </source>
</evidence>
<evidence type="ECO:0000313" key="2">
    <source>
        <dbReference type="EMBL" id="MBW0135732.1"/>
    </source>
</evidence>
<evidence type="ECO:0000256" key="1">
    <source>
        <dbReference type="SAM" id="SignalP"/>
    </source>
</evidence>
<reference evidence="2 3" key="1">
    <citation type="submission" date="2020-11" db="EMBL/GenBank/DDBJ databases">
        <title>Pseudonocardia abyssalis sp. nov. and Pseudonocardia oceani sp. nov., description and phylogenomic analysis of two novel actinomycetes isolated from the deep Southern Ocean.</title>
        <authorList>
            <person name="Parra J."/>
        </authorList>
    </citation>
    <scope>NUCLEOTIDE SEQUENCE [LARGE SCALE GENOMIC DNA]</scope>
    <source>
        <strain evidence="2 3">KRD-168</strain>
    </source>
</reference>
<comment type="caution">
    <text evidence="2">The sequence shown here is derived from an EMBL/GenBank/DDBJ whole genome shotgun (WGS) entry which is preliminary data.</text>
</comment>
<evidence type="ECO:0000313" key="3">
    <source>
        <dbReference type="Proteomes" id="UP000694287"/>
    </source>
</evidence>
<dbReference type="Proteomes" id="UP000694287">
    <property type="component" value="Unassembled WGS sequence"/>
</dbReference>
<name>A0ABS6UU38_9PSEU</name>
<proteinExistence type="predicted"/>
<keyword evidence="3" id="KW-1185">Reference proteome</keyword>
<feature type="signal peptide" evidence="1">
    <location>
        <begin position="1"/>
        <end position="21"/>
    </location>
</feature>
<protein>
    <recommendedName>
        <fullName evidence="4">Right handed beta helix domain-containing protein</fullName>
    </recommendedName>
</protein>
<organism evidence="2 3">
    <name type="scientific">Pseudonocardia abyssalis</name>
    <dbReference type="NCBI Taxonomy" id="2792008"/>
    <lineage>
        <taxon>Bacteria</taxon>
        <taxon>Bacillati</taxon>
        <taxon>Actinomycetota</taxon>
        <taxon>Actinomycetes</taxon>
        <taxon>Pseudonocardiales</taxon>
        <taxon>Pseudonocardiaceae</taxon>
        <taxon>Pseudonocardia</taxon>
    </lineage>
</organism>
<dbReference type="InterPro" id="IPR006626">
    <property type="entry name" value="PbH1"/>
</dbReference>